<comment type="caution">
    <text evidence="3">The sequence shown here is derived from an EMBL/GenBank/DDBJ whole genome shotgun (WGS) entry which is preliminary data.</text>
</comment>
<feature type="compositionally biased region" description="Low complexity" evidence="1">
    <location>
        <begin position="456"/>
        <end position="471"/>
    </location>
</feature>
<evidence type="ECO:0000259" key="2">
    <source>
        <dbReference type="PROSITE" id="PS50181"/>
    </source>
</evidence>
<feature type="compositionally biased region" description="Low complexity" evidence="1">
    <location>
        <begin position="14"/>
        <end position="25"/>
    </location>
</feature>
<dbReference type="Pfam" id="PF12937">
    <property type="entry name" value="F-box-like"/>
    <property type="match status" value="1"/>
</dbReference>
<feature type="region of interest" description="Disordered" evidence="1">
    <location>
        <begin position="13"/>
        <end position="37"/>
    </location>
</feature>
<dbReference type="AlphaFoldDB" id="A0A9P1MDN1"/>
<evidence type="ECO:0000313" key="3">
    <source>
        <dbReference type="EMBL" id="CAI4216943.1"/>
    </source>
</evidence>
<keyword evidence="4" id="KW-1185">Reference proteome</keyword>
<proteinExistence type="predicted"/>
<name>A0A9P1MDN1_9PEZI</name>
<evidence type="ECO:0000313" key="4">
    <source>
        <dbReference type="Proteomes" id="UP000838763"/>
    </source>
</evidence>
<dbReference type="InterPro" id="IPR001810">
    <property type="entry name" value="F-box_dom"/>
</dbReference>
<gene>
    <name evidence="3" type="ORF">PPNO1_LOCUS6587</name>
</gene>
<dbReference type="SMART" id="SM00256">
    <property type="entry name" value="FBOX"/>
    <property type="match status" value="1"/>
</dbReference>
<dbReference type="SUPFAM" id="SSF81383">
    <property type="entry name" value="F-box domain"/>
    <property type="match status" value="1"/>
</dbReference>
<feature type="compositionally biased region" description="Acidic residues" evidence="1">
    <location>
        <begin position="420"/>
        <end position="445"/>
    </location>
</feature>
<dbReference type="OrthoDB" id="4200124at2759"/>
<dbReference type="EMBL" id="CALLCH030000015">
    <property type="protein sequence ID" value="CAI4216943.1"/>
    <property type="molecule type" value="Genomic_DNA"/>
</dbReference>
<reference evidence="3" key="1">
    <citation type="submission" date="2022-11" db="EMBL/GenBank/DDBJ databases">
        <authorList>
            <person name="Scott C."/>
            <person name="Bruce N."/>
        </authorList>
    </citation>
    <scope>NUCLEOTIDE SEQUENCE</scope>
</reference>
<dbReference type="InterPro" id="IPR036047">
    <property type="entry name" value="F-box-like_dom_sf"/>
</dbReference>
<feature type="region of interest" description="Disordered" evidence="1">
    <location>
        <begin position="227"/>
        <end position="266"/>
    </location>
</feature>
<dbReference type="Proteomes" id="UP000838763">
    <property type="component" value="Unassembled WGS sequence"/>
</dbReference>
<dbReference type="PROSITE" id="PS50181">
    <property type="entry name" value="FBOX"/>
    <property type="match status" value="1"/>
</dbReference>
<protein>
    <recommendedName>
        <fullName evidence="2">F-box domain-containing protein</fullName>
    </recommendedName>
</protein>
<sequence>MADRVVELEMTVAPTPSSSSLPGTSAQEYGLHEPTSRDGRELDFLGLPLETQHTIFRYCSKADLVTLCVVSKRFHELAAAELYRFFAAKLGDTNILYRGSRFALSGILDTLTTSEYNYAQFLRHFTIDSQYLGDKARPACQPFSYSTSSGRFLNTLLHLTLREAQGLESFNTTNDPPTLSAFKNLRRLTILDIETLDLLPDIRAAIEASEATLTHLGLSFSSTLAKKARETNPDPDSDASDLDDEFHNGSSFDANGPVRPARAQKEWDVQETTLARLFGLRKCTTAQSSSKKGKKKKRNSDSTTSDILGEDESDQDPDAENDNSPSTKNNRELEKLIDALKLASGKVLNSATEARYLSGQHDDILDIIGKAVGKFVEEDSRKKSQDGVEAAGSSSAAQNDGVTGRGESAPRKPSSISGLDDIDIADSGDVESLCDADDEKDEDVEASGRAVAAEPGSAGNAGTAGNAAHTSLFTGPAAAPAHGRNKASSPCGATDRASLVGEHLEEQKLNLISSYVKSTRGLGLRSFSLHLVPLKTSVIGQALDLHMLRSLTLLNVGNQAPLWTLLSKENKTKPLALREVFTDHVTAPFVSCMAELEELHALFMIERSSKYRPATFVHSSKVLLRAIRKQILEKHLPTLKRLMIRNDNRPFWDLDHTTVVTVCGLGANLEEFSASLRIQNVLEFIAIEDRVTVIIRAPVKRPEMGAEARAGGKQDIKGKAKAVNYDSSSDSGWSTSSTSFSESSYESAANAKMEALLRNDVPIRLKTRNVTIESVHGVKIFEKEVRAGEL</sequence>
<feature type="compositionally biased region" description="Acidic residues" evidence="1">
    <location>
        <begin position="308"/>
        <end position="321"/>
    </location>
</feature>
<feature type="region of interest" description="Disordered" evidence="1">
    <location>
        <begin position="383"/>
        <end position="494"/>
    </location>
</feature>
<accession>A0A9P1MDN1</accession>
<feature type="compositionally biased region" description="Acidic residues" evidence="1">
    <location>
        <begin position="233"/>
        <end position="244"/>
    </location>
</feature>
<organism evidence="3 4">
    <name type="scientific">Parascedosporium putredinis</name>
    <dbReference type="NCBI Taxonomy" id="1442378"/>
    <lineage>
        <taxon>Eukaryota</taxon>
        <taxon>Fungi</taxon>
        <taxon>Dikarya</taxon>
        <taxon>Ascomycota</taxon>
        <taxon>Pezizomycotina</taxon>
        <taxon>Sordariomycetes</taxon>
        <taxon>Hypocreomycetidae</taxon>
        <taxon>Microascales</taxon>
        <taxon>Microascaceae</taxon>
        <taxon>Parascedosporium</taxon>
    </lineage>
</organism>
<feature type="region of interest" description="Disordered" evidence="1">
    <location>
        <begin position="288"/>
        <end position="331"/>
    </location>
</feature>
<evidence type="ECO:0000256" key="1">
    <source>
        <dbReference type="SAM" id="MobiDB-lite"/>
    </source>
</evidence>
<feature type="domain" description="F-box" evidence="2">
    <location>
        <begin position="41"/>
        <end position="86"/>
    </location>
</feature>
<feature type="compositionally biased region" description="Polar residues" evidence="1">
    <location>
        <begin position="392"/>
        <end position="401"/>
    </location>
</feature>